<feature type="region of interest" description="Disordered" evidence="1">
    <location>
        <begin position="197"/>
        <end position="219"/>
    </location>
</feature>
<organism evidence="3 4">
    <name type="scientific">Paenibacillus auburnensis</name>
    <dbReference type="NCBI Taxonomy" id="2905649"/>
    <lineage>
        <taxon>Bacteria</taxon>
        <taxon>Bacillati</taxon>
        <taxon>Bacillota</taxon>
        <taxon>Bacilli</taxon>
        <taxon>Bacillales</taxon>
        <taxon>Paenibacillaceae</taxon>
        <taxon>Paenibacillus</taxon>
    </lineage>
</organism>
<evidence type="ECO:0000313" key="3">
    <source>
        <dbReference type="EMBL" id="CAH1224375.1"/>
    </source>
</evidence>
<evidence type="ECO:0000313" key="4">
    <source>
        <dbReference type="Proteomes" id="UP000838324"/>
    </source>
</evidence>
<dbReference type="EMBL" id="CAKMMG010000014">
    <property type="protein sequence ID" value="CAH1224375.1"/>
    <property type="molecule type" value="Genomic_DNA"/>
</dbReference>
<name>A0ABN8H256_9BACL</name>
<sequence length="219" mass="21777">MKRHVPYMMASGLIAAILLAGCSSNTDTASSSAAGSQTAQTQSDGTAAQPAASPGARDRGMNRVGMNIGKIKNISGSTITVYTAEMPAGREGSGGTAPQGLANPPEGGEGGQPPEGGTAPEGGRRQGGKPGDGMMQNFSGETTDITVDSDTQFVSVTFDNGEQKETVISLADLKADDVIQYTLKTDTTNAEKITLGAGGFGGGGNGQGKGGSSAAGWGS</sequence>
<gene>
    <name evidence="3" type="ORF">PAECIP111892_05486</name>
</gene>
<reference evidence="3" key="1">
    <citation type="submission" date="2022-01" db="EMBL/GenBank/DDBJ databases">
        <authorList>
            <person name="Criscuolo A."/>
        </authorList>
    </citation>
    <scope>NUCLEOTIDE SEQUENCE</scope>
    <source>
        <strain evidence="3">CIP111892</strain>
    </source>
</reference>
<evidence type="ECO:0000256" key="2">
    <source>
        <dbReference type="SAM" id="SignalP"/>
    </source>
</evidence>
<dbReference type="Proteomes" id="UP000838324">
    <property type="component" value="Unassembled WGS sequence"/>
</dbReference>
<keyword evidence="2" id="KW-0732">Signal</keyword>
<keyword evidence="4" id="KW-1185">Reference proteome</keyword>
<comment type="caution">
    <text evidence="3">The sequence shown here is derived from an EMBL/GenBank/DDBJ whole genome shotgun (WGS) entry which is preliminary data.</text>
</comment>
<dbReference type="RefSeq" id="WP_236337375.1">
    <property type="nucleotide sequence ID" value="NZ_CAKMMG010000014.1"/>
</dbReference>
<proteinExistence type="predicted"/>
<feature type="signal peptide" evidence="2">
    <location>
        <begin position="1"/>
        <end position="20"/>
    </location>
</feature>
<feature type="chain" id="PRO_5045432067" description="DUF5666 domain-containing protein" evidence="2">
    <location>
        <begin position="21"/>
        <end position="219"/>
    </location>
</feature>
<feature type="compositionally biased region" description="Polar residues" evidence="1">
    <location>
        <begin position="136"/>
        <end position="146"/>
    </location>
</feature>
<feature type="region of interest" description="Disordered" evidence="1">
    <location>
        <begin position="87"/>
        <end position="146"/>
    </location>
</feature>
<dbReference type="PROSITE" id="PS51257">
    <property type="entry name" value="PROKAR_LIPOPROTEIN"/>
    <property type="match status" value="1"/>
</dbReference>
<evidence type="ECO:0008006" key="5">
    <source>
        <dbReference type="Google" id="ProtNLM"/>
    </source>
</evidence>
<protein>
    <recommendedName>
        <fullName evidence="5">DUF5666 domain-containing protein</fullName>
    </recommendedName>
</protein>
<accession>A0ABN8H256</accession>
<feature type="compositionally biased region" description="Low complexity" evidence="1">
    <location>
        <begin position="25"/>
        <end position="43"/>
    </location>
</feature>
<feature type="region of interest" description="Disordered" evidence="1">
    <location>
        <begin position="25"/>
        <end position="69"/>
    </location>
</feature>
<evidence type="ECO:0000256" key="1">
    <source>
        <dbReference type="SAM" id="MobiDB-lite"/>
    </source>
</evidence>